<dbReference type="SUPFAM" id="SSF55073">
    <property type="entry name" value="Nucleotide cyclase"/>
    <property type="match status" value="1"/>
</dbReference>
<feature type="domain" description="Guanylate cyclase" evidence="3">
    <location>
        <begin position="39"/>
        <end position="171"/>
    </location>
</feature>
<dbReference type="GO" id="GO:0004016">
    <property type="term" value="F:adenylate cyclase activity"/>
    <property type="evidence" value="ECO:0007669"/>
    <property type="project" value="UniProtKB-ARBA"/>
</dbReference>
<dbReference type="CDD" id="cd07302">
    <property type="entry name" value="CHD"/>
    <property type="match status" value="1"/>
</dbReference>
<dbReference type="AlphaFoldDB" id="A0A5B1LFW7"/>
<dbReference type="SUPFAM" id="SSF48452">
    <property type="entry name" value="TPR-like"/>
    <property type="match status" value="1"/>
</dbReference>
<keyword evidence="5" id="KW-1185">Reference proteome</keyword>
<keyword evidence="1" id="KW-0547">Nucleotide-binding</keyword>
<dbReference type="InterPro" id="IPR041664">
    <property type="entry name" value="AAA_16"/>
</dbReference>
<dbReference type="InterPro" id="IPR029787">
    <property type="entry name" value="Nucleotide_cyclase"/>
</dbReference>
<protein>
    <submittedName>
        <fullName evidence="4">AAA family ATPase</fullName>
    </submittedName>
</protein>
<dbReference type="GO" id="GO:0005524">
    <property type="term" value="F:ATP binding"/>
    <property type="evidence" value="ECO:0007669"/>
    <property type="project" value="UniProtKB-KW"/>
</dbReference>
<dbReference type="Pfam" id="PF00211">
    <property type="entry name" value="Guanylate_cyc"/>
    <property type="match status" value="1"/>
</dbReference>
<dbReference type="Gene3D" id="1.25.40.10">
    <property type="entry name" value="Tetratricopeptide repeat domain"/>
    <property type="match status" value="1"/>
</dbReference>
<dbReference type="SUPFAM" id="SSF52540">
    <property type="entry name" value="P-loop containing nucleoside triphosphate hydrolases"/>
    <property type="match status" value="1"/>
</dbReference>
<dbReference type="InterPro" id="IPR011990">
    <property type="entry name" value="TPR-like_helical_dom_sf"/>
</dbReference>
<dbReference type="RefSeq" id="WP_149727908.1">
    <property type="nucleotide sequence ID" value="NZ_VUJV01000003.1"/>
</dbReference>
<dbReference type="GO" id="GO:0035556">
    <property type="term" value="P:intracellular signal transduction"/>
    <property type="evidence" value="ECO:0007669"/>
    <property type="project" value="InterPro"/>
</dbReference>
<dbReference type="PROSITE" id="PS50125">
    <property type="entry name" value="GUANYLATE_CYCLASE_2"/>
    <property type="match status" value="1"/>
</dbReference>
<dbReference type="GO" id="GO:0005737">
    <property type="term" value="C:cytoplasm"/>
    <property type="evidence" value="ECO:0007669"/>
    <property type="project" value="TreeGrafter"/>
</dbReference>
<evidence type="ECO:0000256" key="2">
    <source>
        <dbReference type="ARBA" id="ARBA00022840"/>
    </source>
</evidence>
<dbReference type="PANTHER" id="PTHR16305">
    <property type="entry name" value="TESTICULAR SOLUBLE ADENYLYL CYCLASE"/>
    <property type="match status" value="1"/>
</dbReference>
<dbReference type="EMBL" id="VUJV01000003">
    <property type="protein sequence ID" value="KAA1418569.1"/>
    <property type="molecule type" value="Genomic_DNA"/>
</dbReference>
<dbReference type="PANTHER" id="PTHR16305:SF28">
    <property type="entry name" value="GUANYLATE CYCLASE DOMAIN-CONTAINING PROTEIN"/>
    <property type="match status" value="1"/>
</dbReference>
<dbReference type="InterPro" id="IPR001054">
    <property type="entry name" value="A/G_cyclase"/>
</dbReference>
<evidence type="ECO:0000256" key="1">
    <source>
        <dbReference type="ARBA" id="ARBA00022741"/>
    </source>
</evidence>
<proteinExistence type="predicted"/>
<reference evidence="4 5" key="2">
    <citation type="submission" date="2019-09" db="EMBL/GenBank/DDBJ databases">
        <authorList>
            <person name="Jin C."/>
        </authorList>
    </citation>
    <scope>NUCLEOTIDE SEQUENCE [LARGE SCALE GENOMIC DNA]</scope>
    <source>
        <strain evidence="4 5">BN130099</strain>
    </source>
</reference>
<keyword evidence="2" id="KW-0067">ATP-binding</keyword>
<organism evidence="4 5">
    <name type="scientific">Nocardioides humilatus</name>
    <dbReference type="NCBI Taxonomy" id="2607660"/>
    <lineage>
        <taxon>Bacteria</taxon>
        <taxon>Bacillati</taxon>
        <taxon>Actinomycetota</taxon>
        <taxon>Actinomycetes</taxon>
        <taxon>Propionibacteriales</taxon>
        <taxon>Nocardioidaceae</taxon>
        <taxon>Nocardioides</taxon>
    </lineage>
</organism>
<dbReference type="SMART" id="SM00044">
    <property type="entry name" value="CYCc"/>
    <property type="match status" value="1"/>
</dbReference>
<dbReference type="GO" id="GO:0009190">
    <property type="term" value="P:cyclic nucleotide biosynthetic process"/>
    <property type="evidence" value="ECO:0007669"/>
    <property type="project" value="InterPro"/>
</dbReference>
<dbReference type="Pfam" id="PF13191">
    <property type="entry name" value="AAA_16"/>
    <property type="match status" value="1"/>
</dbReference>
<reference evidence="4 5" key="1">
    <citation type="submission" date="2019-09" db="EMBL/GenBank/DDBJ databases">
        <title>Nocardioides panacisoli sp. nov., isolated from the soil of a ginseng field.</title>
        <authorList>
            <person name="Cho C."/>
        </authorList>
    </citation>
    <scope>NUCLEOTIDE SEQUENCE [LARGE SCALE GENOMIC DNA]</scope>
    <source>
        <strain evidence="4 5">BN130099</strain>
    </source>
</reference>
<comment type="caution">
    <text evidence="4">The sequence shown here is derived from an EMBL/GenBank/DDBJ whole genome shotgun (WGS) entry which is preliminary data.</text>
</comment>
<dbReference type="Gene3D" id="3.30.70.1230">
    <property type="entry name" value="Nucleotide cyclase"/>
    <property type="match status" value="1"/>
</dbReference>
<evidence type="ECO:0000259" key="3">
    <source>
        <dbReference type="PROSITE" id="PS50125"/>
    </source>
</evidence>
<gene>
    <name evidence="4" type="ORF">F0U44_08680</name>
</gene>
<accession>A0A5B1LFW7</accession>
<name>A0A5B1LFW7_9ACTN</name>
<evidence type="ECO:0000313" key="4">
    <source>
        <dbReference type="EMBL" id="KAA1418569.1"/>
    </source>
</evidence>
<sequence length="1060" mass="111875">MAACMRCGSDSPPEARFCMACGFELARQAPRRTLRKTVTVVFTDLVGSTDVGERLDPEALREVLADYFARMRAVIEHHGGLVERLLGDAVLAVFGLPTAHEDDALRAVRAAVDMRAALAEVNEGLPAGLDLRIRARTGINTGEVLVADDALTGVMTGDVVGDVVNVAARLEAAADTDGILIGELTHRLVRDYVESEPLTLRLKGKRDDVRAHRVLSVSDTRALGRRLSAPLIGRQQEYDALLAAFATARGDGVGQLVTVLGAAGSGKSRLVRDVTAALAVEAKVVSGRCLPYGEIAMLPVAEVVTQLVGLGLDTTGAAVQHAVARALEDEPDDATLIRAARIAGAAGLGPLAGAVEDAALDLAALLVASARDQPVVVVIEDLHWASESLLDLLEAVARGTTAAVLLLCTSRPDVLETHPTWSATIADAAVVDVPLLDSDHSRLLISELLGAGDAARDVTPSVVAVAEGNPLVVEEALAMLIDDGLLVRRDGAWRLETDIGDLRIPPTVDAILAARLDLLPPDERRAAELAAVVGKEFSRAELGALNAGEVPDLDATLDALWAKQLIDLEDQQPDGLRFHHILVRDAVYAATPKRRRADLHGTYADIVGAMVGGELGGQFSEIVGEHLERSFFLRRELGAGKDALRPLGSRAAQRLVDAGERATGSSDHGAAERLLTRALALLDEAHPLRASLLMDLSEVLHDMAQQAAARDTLERAIAATGSGAAEDVQLRAELARIRSDVLYSDREATSAVSLMRDLAERLEEIADGRVVVRAWTTAAHVAYSADKHDIGVDMMRRAVEHARRTGGAELPYCLVGLCEVALWGSLPALALRDMCSAAISEAQAGTLHAAALEMKLGMVDGLLGDFELAGARLTNALNFAESHRAQVWVSDAHWKLGGCAVLAGDFEAAAAHLGRTRALFHDFGEPSEAAVAAQQAVCFLRLGDVEQARAGTDFAMAHQVDSETRIAARVASAELEILVGDPVVGVARARDAVEVAEVGDDILALGDSLSVLGRALLATGGRHEAVSTFERALAVYEAKGVVPAVAATRELLAQMSAFPA</sequence>
<evidence type="ECO:0000313" key="5">
    <source>
        <dbReference type="Proteomes" id="UP000325003"/>
    </source>
</evidence>
<dbReference type="InterPro" id="IPR027417">
    <property type="entry name" value="P-loop_NTPase"/>
</dbReference>
<dbReference type="Proteomes" id="UP000325003">
    <property type="component" value="Unassembled WGS sequence"/>
</dbReference>